<dbReference type="InterPro" id="IPR011330">
    <property type="entry name" value="Glyco_hydro/deAcase_b/a-brl"/>
</dbReference>
<sequence>MDDTKRQNEKETPEERRRRMRRKRLIQERRRRRRRKALILRGILVIFFVLILVGIGSAVSCGVKQYNRSAKKKDSGKQETQIEEEPVQLESVDLTNVLYLSFESLIADADQAFGQENTRAAATLDQTRVTVDEFNAILEQLYEDGYILVRFSDLAAVNEDGVMEAKELMLPSGKKPLLLSETNVNYDLKLSGQGLASKLVLDENGALTCERQTSDGSTVTGAFDVVPCVEAFVQAHPDFSNNGARGILGLTGYNGILGYRTDDALATSIDNRYAATYGLFDTAAEKEEAAPVVEALKNAGWEFACNGYDGSSYGSDAEAVSADLAKWNESVGTLVGDVPILLYPSGADSHGWKAYDETDPVYQVLKEQGFVYFGSMDISGTKTQITDQYLRCSYKNVDGYRMYQDLCHNTGRFAGILDFQGIYDSRRPSIAAETETDTTTQDAETEEGKV</sequence>
<evidence type="ECO:0008006" key="5">
    <source>
        <dbReference type="Google" id="ProtNLM"/>
    </source>
</evidence>
<dbReference type="GO" id="GO:0005975">
    <property type="term" value="P:carbohydrate metabolic process"/>
    <property type="evidence" value="ECO:0007669"/>
    <property type="project" value="InterPro"/>
</dbReference>
<accession>A0A4Q1RJS2</accession>
<name>A0A4Q1RJS2_9FIRM</name>
<dbReference type="Proteomes" id="UP000290106">
    <property type="component" value="Unassembled WGS sequence"/>
</dbReference>
<evidence type="ECO:0000313" key="4">
    <source>
        <dbReference type="Proteomes" id="UP000290106"/>
    </source>
</evidence>
<keyword evidence="2" id="KW-1133">Transmembrane helix</keyword>
<protein>
    <recommendedName>
        <fullName evidence="5">Polysaccharide deacetylase</fullName>
    </recommendedName>
</protein>
<feature type="transmembrane region" description="Helical" evidence="2">
    <location>
        <begin position="38"/>
        <end position="59"/>
    </location>
</feature>
<reference evidence="3 4" key="1">
    <citation type="submission" date="2019-01" db="EMBL/GenBank/DDBJ databases">
        <title>Blautia sp. nov. KGMB01111 isolated human feces.</title>
        <authorList>
            <person name="Park J.-E."/>
            <person name="Kim J.-S."/>
            <person name="Park S.-H."/>
        </authorList>
    </citation>
    <scope>NUCLEOTIDE SEQUENCE [LARGE SCALE GENOMIC DNA]</scope>
    <source>
        <strain evidence="3 4">KGMB01111</strain>
    </source>
</reference>
<dbReference type="AlphaFoldDB" id="A0A4Q1RJS2"/>
<feature type="region of interest" description="Disordered" evidence="1">
    <location>
        <begin position="428"/>
        <end position="450"/>
    </location>
</feature>
<proteinExistence type="predicted"/>
<keyword evidence="2" id="KW-0472">Membrane</keyword>
<comment type="caution">
    <text evidence="3">The sequence shown here is derived from an EMBL/GenBank/DDBJ whole genome shotgun (WGS) entry which is preliminary data.</text>
</comment>
<dbReference type="EMBL" id="SDKC01000001">
    <property type="protein sequence ID" value="RXS76041.1"/>
    <property type="molecule type" value="Genomic_DNA"/>
</dbReference>
<evidence type="ECO:0000313" key="3">
    <source>
        <dbReference type="EMBL" id="RXS76041.1"/>
    </source>
</evidence>
<dbReference type="RefSeq" id="WP_129258541.1">
    <property type="nucleotide sequence ID" value="NZ_SDKC01000001.1"/>
</dbReference>
<dbReference type="OrthoDB" id="3722973at2"/>
<keyword evidence="4" id="KW-1185">Reference proteome</keyword>
<organism evidence="3 4">
    <name type="scientific">Blautia faecicola</name>
    <dbReference type="NCBI Taxonomy" id="2509240"/>
    <lineage>
        <taxon>Bacteria</taxon>
        <taxon>Bacillati</taxon>
        <taxon>Bacillota</taxon>
        <taxon>Clostridia</taxon>
        <taxon>Lachnospirales</taxon>
        <taxon>Lachnospiraceae</taxon>
        <taxon>Blautia</taxon>
    </lineage>
</organism>
<feature type="compositionally biased region" description="Low complexity" evidence="1">
    <location>
        <begin position="431"/>
        <end position="442"/>
    </location>
</feature>
<gene>
    <name evidence="3" type="ORF">ETP43_13075</name>
</gene>
<evidence type="ECO:0000256" key="1">
    <source>
        <dbReference type="SAM" id="MobiDB-lite"/>
    </source>
</evidence>
<feature type="compositionally biased region" description="Basic and acidic residues" evidence="1">
    <location>
        <begin position="1"/>
        <end position="17"/>
    </location>
</feature>
<feature type="region of interest" description="Disordered" evidence="1">
    <location>
        <begin position="1"/>
        <end position="22"/>
    </location>
</feature>
<evidence type="ECO:0000256" key="2">
    <source>
        <dbReference type="SAM" id="Phobius"/>
    </source>
</evidence>
<keyword evidence="2" id="KW-0812">Transmembrane</keyword>
<dbReference type="SUPFAM" id="SSF88713">
    <property type="entry name" value="Glycoside hydrolase/deacetylase"/>
    <property type="match status" value="1"/>
</dbReference>